<dbReference type="PROSITE" id="PS50889">
    <property type="entry name" value="S4"/>
    <property type="match status" value="1"/>
</dbReference>
<evidence type="ECO:0000256" key="2">
    <source>
        <dbReference type="ARBA" id="ARBA00023235"/>
    </source>
</evidence>
<dbReference type="CDD" id="cd00165">
    <property type="entry name" value="S4"/>
    <property type="match status" value="1"/>
</dbReference>
<dbReference type="InterPro" id="IPR000748">
    <property type="entry name" value="PsdUridine_synth_RsuA/RluB/E/F"/>
</dbReference>
<evidence type="ECO:0000256" key="4">
    <source>
        <dbReference type="RuleBase" id="RU003887"/>
    </source>
</evidence>
<dbReference type="InterPro" id="IPR002942">
    <property type="entry name" value="S4_RNA-bd"/>
</dbReference>
<feature type="region of interest" description="Disordered" evidence="5">
    <location>
        <begin position="236"/>
        <end position="255"/>
    </location>
</feature>
<dbReference type="PROSITE" id="PS01149">
    <property type="entry name" value="PSI_RSU"/>
    <property type="match status" value="1"/>
</dbReference>
<evidence type="ECO:0000313" key="7">
    <source>
        <dbReference type="EMBL" id="CBK42301.1"/>
    </source>
</evidence>
<feature type="domain" description="RNA-binding S4" evidence="6">
    <location>
        <begin position="1"/>
        <end position="59"/>
    </location>
</feature>
<dbReference type="InterPro" id="IPR006145">
    <property type="entry name" value="PsdUridine_synth_RsuA/RluA"/>
</dbReference>
<dbReference type="Pfam" id="PF01479">
    <property type="entry name" value="S4"/>
    <property type="match status" value="1"/>
</dbReference>
<dbReference type="AlphaFoldDB" id="D8PGB4"/>
<keyword evidence="3" id="KW-0694">RNA-binding</keyword>
<evidence type="ECO:0000256" key="1">
    <source>
        <dbReference type="ARBA" id="ARBA00008348"/>
    </source>
</evidence>
<dbReference type="GO" id="GO:0120159">
    <property type="term" value="F:rRNA pseudouridine synthase activity"/>
    <property type="evidence" value="ECO:0007669"/>
    <property type="project" value="UniProtKB-ARBA"/>
</dbReference>
<evidence type="ECO:0000259" key="6">
    <source>
        <dbReference type="SMART" id="SM00363"/>
    </source>
</evidence>
<dbReference type="InterPro" id="IPR020094">
    <property type="entry name" value="TruA/RsuA/RluB/E/F_N"/>
</dbReference>
<dbReference type="SUPFAM" id="SSF55174">
    <property type="entry name" value="Alpha-L RNA-binding motif"/>
    <property type="match status" value="1"/>
</dbReference>
<sequence>MTLDRLLSKLGIASRSQAQEWIRAGRVRINRRLVRMPDTWIDWPGDAVTLDDRPIEQRPPQFILFHKPKGVVTTHQDEKGRPTIFDVLPPELKGLHAVGRLDQATSGLLLLTNDSTLSSFLTDPKQQVPRLYLVTVRGEVSEETGRAALDGVDDQGERLHCASVTIQKRSGRESHLVVTLTEGKNREIRRLFKALGHEVTRLRRIQYGPFILGDLQPGAWRELPIEAARAQLRLPSAHAAGVPQAKPDPLDRRAT</sequence>
<dbReference type="SUPFAM" id="SSF55120">
    <property type="entry name" value="Pseudouridine synthase"/>
    <property type="match status" value="1"/>
</dbReference>
<dbReference type="KEGG" id="nde:NIDE2595"/>
<dbReference type="HOGENOM" id="CLU_024979_1_2_0"/>
<keyword evidence="8" id="KW-1185">Reference proteome</keyword>
<gene>
    <name evidence="7" type="ORF">NIDE2595</name>
</gene>
<dbReference type="GO" id="GO:0000455">
    <property type="term" value="P:enzyme-directed rRNA pseudouridine synthesis"/>
    <property type="evidence" value="ECO:0007669"/>
    <property type="project" value="UniProtKB-ARBA"/>
</dbReference>
<name>D8PGB4_9BACT</name>
<organism evidence="7 8">
    <name type="scientific">Nitrospira defluvii</name>
    <dbReference type="NCBI Taxonomy" id="330214"/>
    <lineage>
        <taxon>Bacteria</taxon>
        <taxon>Pseudomonadati</taxon>
        <taxon>Nitrospirota</taxon>
        <taxon>Nitrospiria</taxon>
        <taxon>Nitrospirales</taxon>
        <taxon>Nitrospiraceae</taxon>
        <taxon>Nitrospira</taxon>
    </lineage>
</organism>
<dbReference type="Gene3D" id="3.30.70.580">
    <property type="entry name" value="Pseudouridine synthase I, catalytic domain, N-terminal subdomain"/>
    <property type="match status" value="1"/>
</dbReference>
<dbReference type="STRING" id="330214.NIDE2595"/>
<keyword evidence="2 4" id="KW-0413">Isomerase</keyword>
<protein>
    <recommendedName>
        <fullName evidence="4">Pseudouridine synthase</fullName>
        <ecNumber evidence="4">5.4.99.-</ecNumber>
    </recommendedName>
</protein>
<dbReference type="Pfam" id="PF00849">
    <property type="entry name" value="PseudoU_synth_2"/>
    <property type="match status" value="1"/>
</dbReference>
<dbReference type="SMART" id="SM00363">
    <property type="entry name" value="S4"/>
    <property type="match status" value="1"/>
</dbReference>
<dbReference type="InterPro" id="IPR042092">
    <property type="entry name" value="PsdUridine_s_RsuA/RluB/E/F_cat"/>
</dbReference>
<evidence type="ECO:0000256" key="3">
    <source>
        <dbReference type="PROSITE-ProRule" id="PRU00182"/>
    </source>
</evidence>
<evidence type="ECO:0000313" key="8">
    <source>
        <dbReference type="Proteomes" id="UP000001660"/>
    </source>
</evidence>
<dbReference type="CDD" id="cd02870">
    <property type="entry name" value="PseudoU_synth_RsuA_like"/>
    <property type="match status" value="1"/>
</dbReference>
<dbReference type="Gene3D" id="3.30.70.1560">
    <property type="entry name" value="Alpha-L RNA-binding motif"/>
    <property type="match status" value="1"/>
</dbReference>
<dbReference type="PANTHER" id="PTHR47683:SF2">
    <property type="entry name" value="RNA-BINDING S4 DOMAIN-CONTAINING PROTEIN"/>
    <property type="match status" value="1"/>
</dbReference>
<evidence type="ECO:0000256" key="5">
    <source>
        <dbReference type="SAM" id="MobiDB-lite"/>
    </source>
</evidence>
<dbReference type="Proteomes" id="UP000001660">
    <property type="component" value="Chromosome"/>
</dbReference>
<dbReference type="InterPro" id="IPR020103">
    <property type="entry name" value="PsdUridine_synth_cat_dom_sf"/>
</dbReference>
<dbReference type="PANTHER" id="PTHR47683">
    <property type="entry name" value="PSEUDOURIDINE SYNTHASE FAMILY PROTEIN-RELATED"/>
    <property type="match status" value="1"/>
</dbReference>
<dbReference type="InterPro" id="IPR036986">
    <property type="entry name" value="S4_RNA-bd_sf"/>
</dbReference>
<dbReference type="Gene3D" id="3.10.290.10">
    <property type="entry name" value="RNA-binding S4 domain"/>
    <property type="match status" value="1"/>
</dbReference>
<dbReference type="EC" id="5.4.99.-" evidence="4"/>
<proteinExistence type="inferred from homology"/>
<dbReference type="NCBIfam" id="TIGR00093">
    <property type="entry name" value="pseudouridine synthase"/>
    <property type="match status" value="1"/>
</dbReference>
<dbReference type="eggNOG" id="COG1187">
    <property type="taxonomic scope" value="Bacteria"/>
</dbReference>
<dbReference type="EMBL" id="FP929003">
    <property type="protein sequence ID" value="CBK42301.1"/>
    <property type="molecule type" value="Genomic_DNA"/>
</dbReference>
<dbReference type="InterPro" id="IPR050343">
    <property type="entry name" value="RsuA_PseudoU_synthase"/>
</dbReference>
<dbReference type="GO" id="GO:0003723">
    <property type="term" value="F:RNA binding"/>
    <property type="evidence" value="ECO:0007669"/>
    <property type="project" value="UniProtKB-KW"/>
</dbReference>
<reference evidence="7 8" key="1">
    <citation type="journal article" date="2010" name="Proc. Natl. Acad. Sci. U.S.A.">
        <title>A Nitrospira metagenome illuminates the physiology and evolution of globally important nitrite-oxidizing bacteria.</title>
        <authorList>
            <person name="Lucker S."/>
            <person name="Wagner M."/>
            <person name="Maixner F."/>
            <person name="Pelletier E."/>
            <person name="Koch H."/>
            <person name="Vacherie B."/>
            <person name="Rattei T."/>
            <person name="Sinninghe Damste J."/>
            <person name="Spieck E."/>
            <person name="Le Paslier D."/>
            <person name="Daims H."/>
        </authorList>
    </citation>
    <scope>NUCLEOTIDE SEQUENCE [LARGE SCALE GENOMIC DNA]</scope>
</reference>
<comment type="similarity">
    <text evidence="1 4">Belongs to the pseudouridine synthase RsuA family.</text>
</comment>
<dbReference type="InterPro" id="IPR018496">
    <property type="entry name" value="PsdUridine_synth_RsuA/RluB_CS"/>
</dbReference>
<accession>D8PGB4</accession>